<comment type="similarity">
    <text evidence="3">Belongs to the glycosyl hydrolase 130 family.</text>
</comment>
<dbReference type="RefSeq" id="WP_213299330.1">
    <property type="nucleotide sequence ID" value="NZ_JAGYVZ010000009.1"/>
</dbReference>
<dbReference type="Pfam" id="PF04041">
    <property type="entry name" value="Glyco_hydro_130"/>
    <property type="match status" value="1"/>
</dbReference>
<dbReference type="InterPro" id="IPR007184">
    <property type="entry name" value="Mannoside_phosphorylase"/>
</dbReference>
<proteinExistence type="inferred from homology"/>
<accession>A0ABS5PBB8</accession>
<evidence type="ECO:0000313" key="5">
    <source>
        <dbReference type="Proteomes" id="UP000722625"/>
    </source>
</evidence>
<sequence>MRVSVIRKNIKFTPDSRRVVARYFMNGEERTKQMVARIMVLNDKQVLETLEQTLREFARRHRNISAIFFRHCEQIRDVIESMQIDYDAISLDRKMLIGSYCTMEYAIESAAIFNPSIVEDFDQSGLEVGEKRVIISFRATGEGHISSIVFRRGILDKDNNLLVMKIGHNIDKAEIEHKTLFNKERFLLKLSEMHTQDKYISQIMQDLPSEFEFAVLKSVVNTALSDPSIRQERRTALEEIIWLADSFYDLQFKHDSDITERVIFPISESESRGIEDARFVRFDDDDDESSRVMATYTAYNGHTILPKLISTEDFYTFRVMPLHGAGAQNKNLALFPRKIKGKYAMLSRIDGVNNYIMYSDRVTQWNNPILLQEPRYTWELTQIGNCGSPLWTSEGWLVITHGVGTMRRYCIGASLFDLDNPSQEIGRLSEPLLSPLEDEREGYVPNVVYSCGAIIHNNSLILPYAVSDYSSTYAVVDMIELLDALKKSK</sequence>
<dbReference type="Proteomes" id="UP000722625">
    <property type="component" value="Unassembled WGS sequence"/>
</dbReference>
<organism evidence="4 5">
    <name type="scientific">Flavobacterium psychroterrae</name>
    <dbReference type="NCBI Taxonomy" id="2133767"/>
    <lineage>
        <taxon>Bacteria</taxon>
        <taxon>Pseudomonadati</taxon>
        <taxon>Bacteroidota</taxon>
        <taxon>Flavobacteriia</taxon>
        <taxon>Flavobacteriales</taxon>
        <taxon>Flavobacteriaceae</taxon>
        <taxon>Flavobacterium</taxon>
    </lineage>
</organism>
<dbReference type="SUPFAM" id="SSF75005">
    <property type="entry name" value="Arabinanase/levansucrase/invertase"/>
    <property type="match status" value="1"/>
</dbReference>
<evidence type="ECO:0000256" key="2">
    <source>
        <dbReference type="ARBA" id="ARBA00022679"/>
    </source>
</evidence>
<dbReference type="EMBL" id="JAGYVZ010000009">
    <property type="protein sequence ID" value="MBS7231581.1"/>
    <property type="molecule type" value="Genomic_DNA"/>
</dbReference>
<keyword evidence="2" id="KW-0808">Transferase</keyword>
<reference evidence="4 5" key="1">
    <citation type="journal article" date="2018" name="Int. J. Syst. Evol. Microbiol.">
        <title>Flavobacterium chryseum sp. nov. and Flavobacterium psychroterrae sp. nov., novel environmental bacteria isolated from Antarctica.</title>
        <authorList>
            <person name="Kralova S."/>
            <person name="Svec P."/>
            <person name="Busse H.J."/>
            <person name="Stankova E."/>
            <person name="Vaczi P."/>
            <person name="Sedlacek I."/>
        </authorList>
    </citation>
    <scope>NUCLEOTIDE SEQUENCE [LARGE SCALE GENOMIC DNA]</scope>
    <source>
        <strain evidence="4 5">CCM 8827</strain>
    </source>
</reference>
<name>A0ABS5PBB8_9FLAO</name>
<dbReference type="InterPro" id="IPR023296">
    <property type="entry name" value="Glyco_hydro_beta-prop_sf"/>
</dbReference>
<evidence type="ECO:0000256" key="3">
    <source>
        <dbReference type="ARBA" id="ARBA00024356"/>
    </source>
</evidence>
<protein>
    <submittedName>
        <fullName evidence="4">Glycoside hydrolase family 130 protein</fullName>
    </submittedName>
</protein>
<gene>
    <name evidence="4" type="ORF">KHA90_11155</name>
</gene>
<comment type="caution">
    <text evidence="4">The sequence shown here is derived from an EMBL/GenBank/DDBJ whole genome shotgun (WGS) entry which is preliminary data.</text>
</comment>
<dbReference type="GO" id="GO:0016787">
    <property type="term" value="F:hydrolase activity"/>
    <property type="evidence" value="ECO:0007669"/>
    <property type="project" value="UniProtKB-KW"/>
</dbReference>
<dbReference type="PANTHER" id="PTHR34106:SF4">
    <property type="entry name" value="BLL5143 PROTEIN"/>
    <property type="match status" value="1"/>
</dbReference>
<keyword evidence="5" id="KW-1185">Reference proteome</keyword>
<dbReference type="PANTHER" id="PTHR34106">
    <property type="entry name" value="GLYCOSIDASE"/>
    <property type="match status" value="1"/>
</dbReference>
<dbReference type="CDD" id="cd18613">
    <property type="entry name" value="GH130"/>
    <property type="match status" value="1"/>
</dbReference>
<keyword evidence="1" id="KW-0328">Glycosyltransferase</keyword>
<evidence type="ECO:0000313" key="4">
    <source>
        <dbReference type="EMBL" id="MBS7231581.1"/>
    </source>
</evidence>
<keyword evidence="4" id="KW-0378">Hydrolase</keyword>
<dbReference type="Gene3D" id="2.115.10.20">
    <property type="entry name" value="Glycosyl hydrolase domain, family 43"/>
    <property type="match status" value="1"/>
</dbReference>
<evidence type="ECO:0000256" key="1">
    <source>
        <dbReference type="ARBA" id="ARBA00022676"/>
    </source>
</evidence>